<keyword evidence="2" id="KW-0970">Cilium biogenesis/degradation</keyword>
<dbReference type="InterPro" id="IPR041146">
    <property type="entry name" value="IFT81_CH"/>
</dbReference>
<dbReference type="InterPro" id="IPR036055">
    <property type="entry name" value="LDL_receptor-like_sf"/>
</dbReference>
<dbReference type="SUPFAM" id="SSF57424">
    <property type="entry name" value="LDL receptor-like module"/>
    <property type="match status" value="1"/>
</dbReference>
<keyword evidence="10" id="KW-0812">Transmembrane</keyword>
<evidence type="ECO:0000256" key="3">
    <source>
        <dbReference type="ARBA" id="ARBA00023054"/>
    </source>
</evidence>
<keyword evidence="6" id="KW-0966">Cell projection</keyword>
<keyword evidence="13" id="KW-1185">Reference proteome</keyword>
<dbReference type="GO" id="GO:0060271">
    <property type="term" value="P:cilium assembly"/>
    <property type="evidence" value="ECO:0007669"/>
    <property type="project" value="InterPro"/>
</dbReference>
<dbReference type="SMART" id="SM00042">
    <property type="entry name" value="CUB"/>
    <property type="match status" value="1"/>
</dbReference>
<dbReference type="Pfam" id="PF18383">
    <property type="entry name" value="IFT81_CH"/>
    <property type="match status" value="1"/>
</dbReference>
<evidence type="ECO:0000256" key="10">
    <source>
        <dbReference type="SAM" id="Phobius"/>
    </source>
</evidence>
<organism evidence="12 13">
    <name type="scientific">Branchiostoma lanceolatum</name>
    <name type="common">Common lancelet</name>
    <name type="synonym">Amphioxus lanceolatum</name>
    <dbReference type="NCBI Taxonomy" id="7740"/>
    <lineage>
        <taxon>Eukaryota</taxon>
        <taxon>Metazoa</taxon>
        <taxon>Chordata</taxon>
        <taxon>Cephalochordata</taxon>
        <taxon>Leptocardii</taxon>
        <taxon>Amphioxiformes</taxon>
        <taxon>Branchiostomatidae</taxon>
        <taxon>Branchiostoma</taxon>
    </lineage>
</organism>
<evidence type="ECO:0000256" key="8">
    <source>
        <dbReference type="SAM" id="Coils"/>
    </source>
</evidence>
<feature type="domain" description="CUB" evidence="11">
    <location>
        <begin position="759"/>
        <end position="876"/>
    </location>
</feature>
<dbReference type="InterPro" id="IPR000859">
    <property type="entry name" value="CUB_dom"/>
</dbReference>
<dbReference type="OrthoDB" id="276029at2759"/>
<dbReference type="CDD" id="cd00041">
    <property type="entry name" value="CUB"/>
    <property type="match status" value="1"/>
</dbReference>
<dbReference type="GO" id="GO:0036064">
    <property type="term" value="C:ciliary basal body"/>
    <property type="evidence" value="ECO:0007669"/>
    <property type="project" value="TreeGrafter"/>
</dbReference>
<evidence type="ECO:0000313" key="12">
    <source>
        <dbReference type="EMBL" id="CAH1245075.1"/>
    </source>
</evidence>
<dbReference type="Gene3D" id="4.10.400.10">
    <property type="entry name" value="Low-density Lipoprotein Receptor"/>
    <property type="match status" value="1"/>
</dbReference>
<keyword evidence="3 8" id="KW-0175">Coiled coil</keyword>
<keyword evidence="10" id="KW-1133">Transmembrane helix</keyword>
<evidence type="ECO:0000256" key="7">
    <source>
        <dbReference type="ARBA" id="ARBA00043983"/>
    </source>
</evidence>
<feature type="region of interest" description="Disordered" evidence="9">
    <location>
        <begin position="1061"/>
        <end position="1130"/>
    </location>
</feature>
<dbReference type="SMART" id="SM00192">
    <property type="entry name" value="LDLa"/>
    <property type="match status" value="1"/>
</dbReference>
<comment type="similarity">
    <text evidence="7">Belongs to the IFT81 family.</text>
</comment>
<dbReference type="Pfam" id="PF00431">
    <property type="entry name" value="CUB"/>
    <property type="match status" value="1"/>
</dbReference>
<dbReference type="Gene3D" id="2.60.120.290">
    <property type="entry name" value="Spermadhesin, CUB domain"/>
    <property type="match status" value="1"/>
</dbReference>
<reference evidence="12" key="1">
    <citation type="submission" date="2022-01" db="EMBL/GenBank/DDBJ databases">
        <authorList>
            <person name="Braso-Vives M."/>
        </authorList>
    </citation>
    <scope>NUCLEOTIDE SEQUENCE</scope>
</reference>
<feature type="transmembrane region" description="Helical" evidence="10">
    <location>
        <begin position="939"/>
        <end position="967"/>
    </location>
</feature>
<dbReference type="Proteomes" id="UP000838412">
    <property type="component" value="Chromosome 14"/>
</dbReference>
<dbReference type="GO" id="GO:0015631">
    <property type="term" value="F:tubulin binding"/>
    <property type="evidence" value="ECO:0007669"/>
    <property type="project" value="InterPro"/>
</dbReference>
<keyword evidence="5" id="KW-1015">Disulfide bond</keyword>
<feature type="coiled-coil region" evidence="8">
    <location>
        <begin position="544"/>
        <end position="578"/>
    </location>
</feature>
<evidence type="ECO:0000256" key="4">
    <source>
        <dbReference type="ARBA" id="ARBA00023069"/>
    </source>
</evidence>
<evidence type="ECO:0000259" key="11">
    <source>
        <dbReference type="SMART" id="SM00042"/>
    </source>
</evidence>
<evidence type="ECO:0000256" key="5">
    <source>
        <dbReference type="ARBA" id="ARBA00023157"/>
    </source>
</evidence>
<keyword evidence="10" id="KW-0472">Membrane</keyword>
<evidence type="ECO:0000256" key="2">
    <source>
        <dbReference type="ARBA" id="ARBA00022794"/>
    </source>
</evidence>
<evidence type="ECO:0000313" key="13">
    <source>
        <dbReference type="Proteomes" id="UP000838412"/>
    </source>
</evidence>
<evidence type="ECO:0000256" key="1">
    <source>
        <dbReference type="ARBA" id="ARBA00004138"/>
    </source>
</evidence>
<dbReference type="Pfam" id="PF00057">
    <property type="entry name" value="Ldl_recept_a"/>
    <property type="match status" value="1"/>
</dbReference>
<dbReference type="InterPro" id="IPR029600">
    <property type="entry name" value="IFT81"/>
</dbReference>
<dbReference type="GO" id="GO:0030992">
    <property type="term" value="C:intraciliary transport particle B"/>
    <property type="evidence" value="ECO:0007669"/>
    <property type="project" value="InterPro"/>
</dbReference>
<comment type="subcellular location">
    <subcellularLocation>
        <location evidence="1">Cell projection</location>
        <location evidence="1">Cilium</location>
    </subcellularLocation>
</comment>
<evidence type="ECO:0000256" key="9">
    <source>
        <dbReference type="SAM" id="MobiDB-lite"/>
    </source>
</evidence>
<feature type="compositionally biased region" description="Pro residues" evidence="9">
    <location>
        <begin position="1104"/>
        <end position="1117"/>
    </location>
</feature>
<dbReference type="PANTHER" id="PTHR15614">
    <property type="entry name" value="INTRAFLAGELLAR TRANSPORT PROTEIN 81 HOMOLOG"/>
    <property type="match status" value="1"/>
</dbReference>
<dbReference type="EMBL" id="OV696699">
    <property type="protein sequence ID" value="CAH1245075.1"/>
    <property type="molecule type" value="Genomic_DNA"/>
</dbReference>
<name>A0A8K0E935_BRALA</name>
<dbReference type="SUPFAM" id="SSF49854">
    <property type="entry name" value="Spermadhesin, CUB domain"/>
    <property type="match status" value="1"/>
</dbReference>
<sequence length="1130" mass="126698">MSEQLKFIVETLNKEPFKRNYNLISFDALEPLQLLQVLNDVFAEIDSRSAQITPSTPGSPGTRNPNKLDIREEPADQTAIRMLGILKILKYKPKTDNTSEFRQGLVMGDKPTVYHILEWLLQRVPDLKKRAYLARFLVKIEVPADFLQDDAVADCNQQYEELVEQFKELHKEFTELKKSGFSTSDIKKDIQSMEEEKEQVVRRIERLKKKVESVPNFDRMMDTARKLRQEKERELSLANQKQEQKNQLMHADQRYQRAMNQLKDLQRAAKGASAEALIEKLQEENNVNTYLGQEKLPKEIEAKRKVVADLQKVVLEPAMGQSDLDELHTKIKDSNAEINQLIEKRMMRNDPIDDKLSIFKQQASIIAKKKIQAADEIQSTKDELAATEQELSEKRQMARELEGGEVLKGDEFKRYVNKLRGKSTVYKKKRQELAELRAEYGVLSRTEEILRQRDENAQRALEGLEAKKGVSGYHDTQEELEKVSTIKSELDEMKGKTLDDISDMVLKLTSTISEKKSALAPVIKELRPMRQKCQEMSLVYEEKKAQYDNRAAGYETDRSKLEQEVRTYREECGAEESRYHYLQSMKKVVDTQLVRAQEEMKLYLSTDPQDKKKSCREQYTRKIQEQENLGKTLREKQKAVRESHGPSMRQMKMWKDFEKLMECKRRCFLGERNAERTMGGDNYGGDMGGEERLVRATSTCRARLYESSDDRDMADVAGVRQRRSRKFSFMCGTNCQALVILTLLVGRNSAFTVHLTDQCGKSINIKSHGGQVSSQAAATYAADTDCELTLQADSGKNIYLRLERLDIPDGSNGQNCGDSLRIYDGPSATGSSLGGPICGSSAGGEYESTGDAVTLKFTSDSDSQRGSGFFIVYAAFDSGSPCDNDEFECGNGHCISENLKCDLADHCGDNTDESSSALHANCANGAASDSVTVAQSRGLGVGVIAAIAIAVILFIVLIALAVCFFILQKQDNSASQQTDSEKQQPALQTVAYTSNPAAAKTARVEEENLAITELSEPSPSHQPPPTQQPLPEEPALQTVAYTSNPAAEKTARVEEENLAIAELSEPSPSHQPPPAQQPRPEEPQLYPDQEPADEAAKPVYPDAVPGPPKYIPPPVAPASPVRDMTPVEHA</sequence>
<dbReference type="AlphaFoldDB" id="A0A8K0E935"/>
<protein>
    <submittedName>
        <fullName evidence="12">IFT81 protein</fullName>
    </submittedName>
</protein>
<dbReference type="GO" id="GO:0042073">
    <property type="term" value="P:intraciliary transport"/>
    <property type="evidence" value="ECO:0007669"/>
    <property type="project" value="InterPro"/>
</dbReference>
<feature type="region of interest" description="Disordered" evidence="9">
    <location>
        <begin position="49"/>
        <end position="70"/>
    </location>
</feature>
<dbReference type="InterPro" id="IPR043016">
    <property type="entry name" value="IFT81_N_sf"/>
</dbReference>
<accession>A0A8K0E935</accession>
<feature type="coiled-coil region" evidence="8">
    <location>
        <begin position="152"/>
        <end position="275"/>
    </location>
</feature>
<feature type="coiled-coil region" evidence="8">
    <location>
        <begin position="370"/>
        <end position="467"/>
    </location>
</feature>
<dbReference type="CDD" id="cd00112">
    <property type="entry name" value="LDLa"/>
    <property type="match status" value="1"/>
</dbReference>
<dbReference type="InterPro" id="IPR035914">
    <property type="entry name" value="Sperma_CUB_dom_sf"/>
</dbReference>
<gene>
    <name evidence="12" type="primary">IFT81</name>
    <name evidence="12" type="ORF">BLAG_LOCUS7538</name>
</gene>
<feature type="compositionally biased region" description="Polar residues" evidence="9">
    <location>
        <begin position="49"/>
        <end position="65"/>
    </location>
</feature>
<keyword evidence="4" id="KW-0969">Cilium</keyword>
<proteinExistence type="inferred from homology"/>
<dbReference type="PANTHER" id="PTHR15614:SF2">
    <property type="entry name" value="INTRAFLAGELLAR TRANSPORT PROTEIN 81 HOMOLOG"/>
    <property type="match status" value="1"/>
</dbReference>
<dbReference type="Gene3D" id="1.10.418.70">
    <property type="entry name" value="Intraflagellar transport protein 81, N-terminal domain"/>
    <property type="match status" value="1"/>
</dbReference>
<evidence type="ECO:0000256" key="6">
    <source>
        <dbReference type="ARBA" id="ARBA00023273"/>
    </source>
</evidence>
<dbReference type="InterPro" id="IPR002172">
    <property type="entry name" value="LDrepeatLR_classA_rpt"/>
</dbReference>